<evidence type="ECO:0000256" key="15">
    <source>
        <dbReference type="ARBA" id="ARBA00032932"/>
    </source>
</evidence>
<evidence type="ECO:0000256" key="6">
    <source>
        <dbReference type="ARBA" id="ARBA00022692"/>
    </source>
</evidence>
<evidence type="ECO:0000256" key="8">
    <source>
        <dbReference type="ARBA" id="ARBA00022960"/>
    </source>
</evidence>
<dbReference type="Pfam" id="PF02673">
    <property type="entry name" value="BacA"/>
    <property type="match status" value="1"/>
</dbReference>
<keyword evidence="9 17" id="KW-0573">Peptidoglycan synthesis</keyword>
<dbReference type="GO" id="GO:0008360">
    <property type="term" value="P:regulation of cell shape"/>
    <property type="evidence" value="ECO:0007669"/>
    <property type="project" value="UniProtKB-KW"/>
</dbReference>
<evidence type="ECO:0000256" key="2">
    <source>
        <dbReference type="ARBA" id="ARBA00010621"/>
    </source>
</evidence>
<dbReference type="AlphaFoldDB" id="A0A9X2IUB2"/>
<feature type="transmembrane region" description="Helical" evidence="17">
    <location>
        <begin position="41"/>
        <end position="62"/>
    </location>
</feature>
<feature type="transmembrane region" description="Helical" evidence="17">
    <location>
        <begin position="90"/>
        <end position="107"/>
    </location>
</feature>
<keyword evidence="7 17" id="KW-0378">Hydrolase</keyword>
<feature type="transmembrane region" description="Helical" evidence="17">
    <location>
        <begin position="192"/>
        <end position="210"/>
    </location>
</feature>
<dbReference type="GO" id="GO:0071555">
    <property type="term" value="P:cell wall organization"/>
    <property type="evidence" value="ECO:0007669"/>
    <property type="project" value="UniProtKB-KW"/>
</dbReference>
<evidence type="ECO:0000256" key="4">
    <source>
        <dbReference type="ARBA" id="ARBA00021581"/>
    </source>
</evidence>
<dbReference type="EMBL" id="JAMRYM010000029">
    <property type="protein sequence ID" value="MCM6762494.1"/>
    <property type="molecule type" value="Genomic_DNA"/>
</dbReference>
<feature type="transmembrane region" description="Helical" evidence="17">
    <location>
        <begin position="256"/>
        <end position="277"/>
    </location>
</feature>
<accession>A0A9X2IUB2</accession>
<keyword evidence="13 17" id="KW-0961">Cell wall biogenesis/degradation</keyword>
<feature type="transmembrane region" description="Helical" evidence="17">
    <location>
        <begin position="119"/>
        <end position="136"/>
    </location>
</feature>
<dbReference type="GO" id="GO:0046677">
    <property type="term" value="P:response to antibiotic"/>
    <property type="evidence" value="ECO:0007669"/>
    <property type="project" value="UniProtKB-UniRule"/>
</dbReference>
<evidence type="ECO:0000256" key="12">
    <source>
        <dbReference type="ARBA" id="ARBA00023251"/>
    </source>
</evidence>
<dbReference type="GO" id="GO:0005886">
    <property type="term" value="C:plasma membrane"/>
    <property type="evidence" value="ECO:0007669"/>
    <property type="project" value="UniProtKB-SubCell"/>
</dbReference>
<dbReference type="PANTHER" id="PTHR30622:SF3">
    <property type="entry name" value="UNDECAPRENYL-DIPHOSPHATASE"/>
    <property type="match status" value="1"/>
</dbReference>
<dbReference type="NCBIfam" id="NF001392">
    <property type="entry name" value="PRK00281.2-1"/>
    <property type="match status" value="1"/>
</dbReference>
<evidence type="ECO:0000256" key="11">
    <source>
        <dbReference type="ARBA" id="ARBA00023136"/>
    </source>
</evidence>
<comment type="miscellaneous">
    <text evidence="17">Bacitracin is thought to be involved in the inhibition of peptidoglycan synthesis by sequestering undecaprenyl diphosphate, thereby reducing the pool of lipid carrier available.</text>
</comment>
<dbReference type="HAMAP" id="MF_01006">
    <property type="entry name" value="Undec_diphosphatase"/>
    <property type="match status" value="1"/>
</dbReference>
<evidence type="ECO:0000256" key="16">
    <source>
        <dbReference type="ARBA" id="ARBA00047594"/>
    </source>
</evidence>
<evidence type="ECO:0000256" key="10">
    <source>
        <dbReference type="ARBA" id="ARBA00022989"/>
    </source>
</evidence>
<dbReference type="PANTHER" id="PTHR30622">
    <property type="entry name" value="UNDECAPRENYL-DIPHOSPHATASE"/>
    <property type="match status" value="1"/>
</dbReference>
<evidence type="ECO:0000256" key="13">
    <source>
        <dbReference type="ARBA" id="ARBA00023316"/>
    </source>
</evidence>
<evidence type="ECO:0000256" key="5">
    <source>
        <dbReference type="ARBA" id="ARBA00022475"/>
    </source>
</evidence>
<comment type="similarity">
    <text evidence="2 17">Belongs to the UppP family.</text>
</comment>
<comment type="subcellular location">
    <subcellularLocation>
        <location evidence="1 17">Cell membrane</location>
        <topology evidence="1 17">Multi-pass membrane protein</topology>
    </subcellularLocation>
</comment>
<keyword evidence="11 17" id="KW-0472">Membrane</keyword>
<protein>
    <recommendedName>
        <fullName evidence="4 17">Undecaprenyl-diphosphatase</fullName>
        <ecNumber evidence="3 17">3.6.1.27</ecNumber>
    </recommendedName>
    <alternativeName>
        <fullName evidence="15 17">Bacitracin resistance protein</fullName>
    </alternativeName>
    <alternativeName>
        <fullName evidence="14 17">Undecaprenyl pyrophosphate phosphatase</fullName>
    </alternativeName>
</protein>
<evidence type="ECO:0000313" key="19">
    <source>
        <dbReference type="Proteomes" id="UP001155240"/>
    </source>
</evidence>
<comment type="catalytic activity">
    <reaction evidence="16 17">
        <text>di-trans,octa-cis-undecaprenyl diphosphate + H2O = di-trans,octa-cis-undecaprenyl phosphate + phosphate + H(+)</text>
        <dbReference type="Rhea" id="RHEA:28094"/>
        <dbReference type="ChEBI" id="CHEBI:15377"/>
        <dbReference type="ChEBI" id="CHEBI:15378"/>
        <dbReference type="ChEBI" id="CHEBI:43474"/>
        <dbReference type="ChEBI" id="CHEBI:58405"/>
        <dbReference type="ChEBI" id="CHEBI:60392"/>
        <dbReference type="EC" id="3.6.1.27"/>
    </reaction>
</comment>
<dbReference type="NCBIfam" id="TIGR00753">
    <property type="entry name" value="undec_PP_bacA"/>
    <property type="match status" value="1"/>
</dbReference>
<sequence>MDILQAIILGIIEGLTEFLPVSSTGHLTIAEKLMGLRVDDVGVTAFTAIIQVGAIAAVLLYFRKDIAELATAWFVGLRHPSQRKRTNYRIAWYVILGSIPIGIIGFLGKDLISGGLRNLWVVVAALLGWSILMLVAERVGAQTKDRRAITRKDAVIIGLVQCIALIPGVSRSGATISGGLIRGLDRVTATKFAFYLSIPALTAAGAYEAATAASEVSASVGWIPTLVATVVSFVVAYASIAWLLRYVAGHGFGVFVAYRVALALVLSGLLVTGTIAAS</sequence>
<comment type="function">
    <text evidence="17">Catalyzes the dephosphorylation of undecaprenyl diphosphate (UPP). Confers resistance to bacitracin.</text>
</comment>
<keyword evidence="10 17" id="KW-1133">Transmembrane helix</keyword>
<gene>
    <name evidence="17" type="primary">uppP</name>
    <name evidence="18" type="ORF">NB037_08700</name>
</gene>
<keyword evidence="6 17" id="KW-0812">Transmembrane</keyword>
<keyword evidence="12 17" id="KW-0046">Antibiotic resistance</keyword>
<dbReference type="RefSeq" id="WP_251945171.1">
    <property type="nucleotide sequence ID" value="NZ_JAMRYM010000029.1"/>
</dbReference>
<evidence type="ECO:0000256" key="7">
    <source>
        <dbReference type="ARBA" id="ARBA00022801"/>
    </source>
</evidence>
<proteinExistence type="inferred from homology"/>
<reference evidence="18" key="1">
    <citation type="submission" date="2022-06" db="EMBL/GenBank/DDBJ databases">
        <title>Whole genome shotgun sequencing (WGS) of Rathayibacter sp. ZW T2_19, isolated from stored onions (Allium cepa).</title>
        <authorList>
            <person name="Stoll D.A."/>
            <person name="Huch M."/>
        </authorList>
    </citation>
    <scope>NUCLEOTIDE SEQUENCE</scope>
    <source>
        <strain evidence="18">ZW T2_19</strain>
    </source>
</reference>
<keyword evidence="8 17" id="KW-0133">Cell shape</keyword>
<evidence type="ECO:0000256" key="1">
    <source>
        <dbReference type="ARBA" id="ARBA00004651"/>
    </source>
</evidence>
<dbReference type="InterPro" id="IPR003824">
    <property type="entry name" value="UppP"/>
</dbReference>
<dbReference type="Proteomes" id="UP001155240">
    <property type="component" value="Unassembled WGS sequence"/>
</dbReference>
<comment type="caution">
    <text evidence="18">The sequence shown here is derived from an EMBL/GenBank/DDBJ whole genome shotgun (WGS) entry which is preliminary data.</text>
</comment>
<evidence type="ECO:0000256" key="17">
    <source>
        <dbReference type="HAMAP-Rule" id="MF_01006"/>
    </source>
</evidence>
<keyword evidence="19" id="KW-1185">Reference proteome</keyword>
<evidence type="ECO:0000313" key="18">
    <source>
        <dbReference type="EMBL" id="MCM6762494.1"/>
    </source>
</evidence>
<keyword evidence="5 17" id="KW-1003">Cell membrane</keyword>
<dbReference type="GO" id="GO:0009252">
    <property type="term" value="P:peptidoglycan biosynthetic process"/>
    <property type="evidence" value="ECO:0007669"/>
    <property type="project" value="UniProtKB-KW"/>
</dbReference>
<dbReference type="GO" id="GO:0050380">
    <property type="term" value="F:undecaprenyl-diphosphatase activity"/>
    <property type="evidence" value="ECO:0007669"/>
    <property type="project" value="UniProtKB-UniRule"/>
</dbReference>
<evidence type="ECO:0000256" key="3">
    <source>
        <dbReference type="ARBA" id="ARBA00012374"/>
    </source>
</evidence>
<name>A0A9X2IUB2_9MICO</name>
<organism evidence="18 19">
    <name type="scientific">Rathayibacter rubneri</name>
    <dbReference type="NCBI Taxonomy" id="2950106"/>
    <lineage>
        <taxon>Bacteria</taxon>
        <taxon>Bacillati</taxon>
        <taxon>Actinomycetota</taxon>
        <taxon>Actinomycetes</taxon>
        <taxon>Micrococcales</taxon>
        <taxon>Microbacteriaceae</taxon>
        <taxon>Rathayibacter</taxon>
    </lineage>
</organism>
<dbReference type="EC" id="3.6.1.27" evidence="3 17"/>
<feature type="transmembrane region" description="Helical" evidence="17">
    <location>
        <begin position="222"/>
        <end position="244"/>
    </location>
</feature>
<evidence type="ECO:0000256" key="9">
    <source>
        <dbReference type="ARBA" id="ARBA00022984"/>
    </source>
</evidence>
<evidence type="ECO:0000256" key="14">
    <source>
        <dbReference type="ARBA" id="ARBA00032707"/>
    </source>
</evidence>